<feature type="compositionally biased region" description="Basic and acidic residues" evidence="2">
    <location>
        <begin position="180"/>
        <end position="197"/>
    </location>
</feature>
<dbReference type="OrthoDB" id="3976380at2759"/>
<organism evidence="3 4">
    <name type="scientific">Lachancea nothofagi CBS 11611</name>
    <dbReference type="NCBI Taxonomy" id="1266666"/>
    <lineage>
        <taxon>Eukaryota</taxon>
        <taxon>Fungi</taxon>
        <taxon>Dikarya</taxon>
        <taxon>Ascomycota</taxon>
        <taxon>Saccharomycotina</taxon>
        <taxon>Saccharomycetes</taxon>
        <taxon>Saccharomycetales</taxon>
        <taxon>Saccharomycetaceae</taxon>
        <taxon>Lachancea</taxon>
    </lineage>
</organism>
<reference evidence="4" key="1">
    <citation type="submission" date="2016-03" db="EMBL/GenBank/DDBJ databases">
        <authorList>
            <person name="Devillers Hugo."/>
        </authorList>
    </citation>
    <scope>NUCLEOTIDE SEQUENCE [LARGE SCALE GENOMIC DNA]</scope>
</reference>
<dbReference type="AlphaFoldDB" id="A0A1G4KLV2"/>
<feature type="region of interest" description="Disordered" evidence="2">
    <location>
        <begin position="178"/>
        <end position="197"/>
    </location>
</feature>
<dbReference type="Proteomes" id="UP000189911">
    <property type="component" value="Chromosome H"/>
</dbReference>
<name>A0A1G4KLV2_9SACH</name>
<feature type="compositionally biased region" description="Basic and acidic residues" evidence="2">
    <location>
        <begin position="430"/>
        <end position="444"/>
    </location>
</feature>
<keyword evidence="4" id="KW-1185">Reference proteome</keyword>
<feature type="coiled-coil region" evidence="1">
    <location>
        <begin position="215"/>
        <end position="307"/>
    </location>
</feature>
<evidence type="ECO:0000256" key="1">
    <source>
        <dbReference type="SAM" id="Coils"/>
    </source>
</evidence>
<keyword evidence="1" id="KW-0175">Coiled coil</keyword>
<feature type="region of interest" description="Disordered" evidence="2">
    <location>
        <begin position="407"/>
        <end position="485"/>
    </location>
</feature>
<feature type="compositionally biased region" description="Polar residues" evidence="2">
    <location>
        <begin position="522"/>
        <end position="532"/>
    </location>
</feature>
<dbReference type="EMBL" id="LT598447">
    <property type="protein sequence ID" value="SCV05467.1"/>
    <property type="molecule type" value="Genomic_DNA"/>
</dbReference>
<evidence type="ECO:0000256" key="2">
    <source>
        <dbReference type="SAM" id="MobiDB-lite"/>
    </source>
</evidence>
<evidence type="ECO:0000313" key="4">
    <source>
        <dbReference type="Proteomes" id="UP000189911"/>
    </source>
</evidence>
<accession>A0A1G4KLV2</accession>
<sequence length="532" mass="59754">MSSKVIIGGAVTVAAGYALYEYQLQQKRQQSTLQPASINRGRDAHLFENKGEHAGAKLDSAADDARKHVNEWARGADEKVTSTMAEVERAKAKGTQWVSDQLGDAKDAVKDRSDLYLERSGELNDIVETTNDRERANQNRLKRIVNDARDQISSDIRNIKDGVSEDASSIKDALVGAKRQGHETAKSWENSARDTAADAKEATKETSESIFNWGFSKAEKARALAIQEYDQANKQYNELSEKYKSESGLFSGGSDALKKQVDEAHAKLDEYKHKLEDATTKYSKYTTENINELSDQLEEQDRNLRKKGFFKWLTGDNSQKKSYDVDEVASHSVLGWGETAEALAKEQLDELVRNEKIGPSEAQQRLNELKKIKQEGWFTYKGKNDEDLAKRAAKALKGWGETASDLAQEEYEEARRKMPQTSQSVSDAVDMAKHKLDAAKKQLDDTTSSWWSQGKEKKEDLREKAQQQYDQAEREYKSSVETLSEWSDKAKGRFWSNADSALGATKSTADTLHSKAKEGLDTAQSYVQEKKD</sequence>
<gene>
    <name evidence="3" type="ORF">LANO_0H08130G</name>
</gene>
<proteinExistence type="predicted"/>
<protein>
    <submittedName>
        <fullName evidence="3">LANO_0H08130g1_1</fullName>
    </submittedName>
</protein>
<feature type="region of interest" description="Disordered" evidence="2">
    <location>
        <begin position="505"/>
        <end position="532"/>
    </location>
</feature>
<feature type="compositionally biased region" description="Basic and acidic residues" evidence="2">
    <location>
        <begin position="454"/>
        <end position="478"/>
    </location>
</feature>
<evidence type="ECO:0000313" key="3">
    <source>
        <dbReference type="EMBL" id="SCV05467.1"/>
    </source>
</evidence>